<keyword evidence="5" id="KW-1185">Reference proteome</keyword>
<dbReference type="InterPro" id="IPR036047">
    <property type="entry name" value="F-box-like_dom_sf"/>
</dbReference>
<dbReference type="InterPro" id="IPR001810">
    <property type="entry name" value="F-box_dom"/>
</dbReference>
<sequence length="472" mass="52893">MDSSPEKDKILPNLLRPLDFSICSPAPVPTVPFALLGPPSPAHQQRTLAQQDRSLRRTPCSAPPPSVHRSTPTRHDGIAKPVHPVDKPDEERACRIQRWRAPSGFLLRLPARDLCRLRAVCRLWRSFTYDPLFIREHTARHPGPLLLANFRDDQTHMHIHVVDLSGNVVKRIAADGHQLLCTRLDLACAETERNTCRVINPATGAAFVLPGVPIVGHRSDQNYSWPYSSFAFGHIAATGHYKVLRVMSWRDCIGFAQRQFVDVFTVNGPAEDAEWRKMAISENRVETSSAVVVDGVVYFLMDRVYGSMLDAGVDPGIRPDCIFSLDLDREEWRGDLQGPVSVNLSFNNIDDFDEYCSIWSQLTLADLKGSLALSNYCGYRSTIDLWVLAGFENGLWVKEFTIQTQSVVQMDGRRIKALFVLDDGRLVMHLGWTGHLLIYDPGTNSFAEVEMRPLDAVGMYTGSLLSLQVGDM</sequence>
<dbReference type="Pfam" id="PF12937">
    <property type="entry name" value="F-box-like"/>
    <property type="match status" value="1"/>
</dbReference>
<gene>
    <name evidence="4" type="ORF">EJB05_13173</name>
</gene>
<dbReference type="OrthoDB" id="689042at2759"/>
<dbReference type="InterPro" id="IPR013187">
    <property type="entry name" value="F-box-assoc_dom_typ3"/>
</dbReference>
<reference evidence="4 5" key="1">
    <citation type="journal article" date="2019" name="Sci. Rep.">
        <title>A high-quality genome of Eragrostis curvula grass provides insights into Poaceae evolution and supports new strategies to enhance forage quality.</title>
        <authorList>
            <person name="Carballo J."/>
            <person name="Santos B.A.C.M."/>
            <person name="Zappacosta D."/>
            <person name="Garbus I."/>
            <person name="Selva J.P."/>
            <person name="Gallo C.A."/>
            <person name="Diaz A."/>
            <person name="Albertini E."/>
            <person name="Caccamo M."/>
            <person name="Echenique V."/>
        </authorList>
    </citation>
    <scope>NUCLEOTIDE SEQUENCE [LARGE SCALE GENOMIC DNA]</scope>
    <source>
        <strain evidence="5">cv. Victoria</strain>
        <tissue evidence="4">Leaf</tissue>
    </source>
</reference>
<feature type="compositionally biased region" description="Basic and acidic residues" evidence="1">
    <location>
        <begin position="73"/>
        <end position="89"/>
    </location>
</feature>
<proteinExistence type="predicted"/>
<evidence type="ECO:0000256" key="1">
    <source>
        <dbReference type="SAM" id="MobiDB-lite"/>
    </source>
</evidence>
<dbReference type="PANTHER" id="PTHR31111">
    <property type="entry name" value="BNAA05G37150D PROTEIN-RELATED"/>
    <property type="match status" value="1"/>
</dbReference>
<accession>A0A5J9VWL3</accession>
<dbReference type="EMBL" id="RWGY01000007">
    <property type="protein sequence ID" value="TVU39734.1"/>
    <property type="molecule type" value="Genomic_DNA"/>
</dbReference>
<evidence type="ECO:0000259" key="2">
    <source>
        <dbReference type="Pfam" id="PF08268"/>
    </source>
</evidence>
<organism evidence="4 5">
    <name type="scientific">Eragrostis curvula</name>
    <name type="common">weeping love grass</name>
    <dbReference type="NCBI Taxonomy" id="38414"/>
    <lineage>
        <taxon>Eukaryota</taxon>
        <taxon>Viridiplantae</taxon>
        <taxon>Streptophyta</taxon>
        <taxon>Embryophyta</taxon>
        <taxon>Tracheophyta</taxon>
        <taxon>Spermatophyta</taxon>
        <taxon>Magnoliopsida</taxon>
        <taxon>Liliopsida</taxon>
        <taxon>Poales</taxon>
        <taxon>Poaceae</taxon>
        <taxon>PACMAD clade</taxon>
        <taxon>Chloridoideae</taxon>
        <taxon>Eragrostideae</taxon>
        <taxon>Eragrostidinae</taxon>
        <taxon>Eragrostis</taxon>
    </lineage>
</organism>
<evidence type="ECO:0000313" key="5">
    <source>
        <dbReference type="Proteomes" id="UP000324897"/>
    </source>
</evidence>
<feature type="domain" description="F-box" evidence="3">
    <location>
        <begin position="108"/>
        <end position="133"/>
    </location>
</feature>
<dbReference type="Proteomes" id="UP000324897">
    <property type="component" value="Chromosome 4"/>
</dbReference>
<protein>
    <submittedName>
        <fullName evidence="4">Uncharacterized protein</fullName>
    </submittedName>
</protein>
<dbReference type="AlphaFoldDB" id="A0A5J9VWL3"/>
<feature type="domain" description="F-box associated beta-propeller type 3" evidence="2">
    <location>
        <begin position="186"/>
        <end position="452"/>
    </location>
</feature>
<dbReference type="Pfam" id="PF08268">
    <property type="entry name" value="FBA_3"/>
    <property type="match status" value="1"/>
</dbReference>
<comment type="caution">
    <text evidence="4">The sequence shown here is derived from an EMBL/GenBank/DDBJ whole genome shotgun (WGS) entry which is preliminary data.</text>
</comment>
<feature type="non-terminal residue" evidence="4">
    <location>
        <position position="1"/>
    </location>
</feature>
<evidence type="ECO:0000313" key="4">
    <source>
        <dbReference type="EMBL" id="TVU39734.1"/>
    </source>
</evidence>
<dbReference type="PANTHER" id="PTHR31111:SF133">
    <property type="entry name" value="OS07G0196600 PROTEIN"/>
    <property type="match status" value="1"/>
</dbReference>
<dbReference type="SUPFAM" id="SSF81383">
    <property type="entry name" value="F-box domain"/>
    <property type="match status" value="1"/>
</dbReference>
<feature type="compositionally biased region" description="Polar residues" evidence="1">
    <location>
        <begin position="42"/>
        <end position="52"/>
    </location>
</feature>
<feature type="region of interest" description="Disordered" evidence="1">
    <location>
        <begin position="36"/>
        <end position="89"/>
    </location>
</feature>
<evidence type="ECO:0000259" key="3">
    <source>
        <dbReference type="Pfam" id="PF12937"/>
    </source>
</evidence>
<feature type="non-terminal residue" evidence="4">
    <location>
        <position position="472"/>
    </location>
</feature>
<name>A0A5J9VWL3_9POAL</name>
<dbReference type="Gramene" id="TVU39734">
    <property type="protein sequence ID" value="TVU39734"/>
    <property type="gene ID" value="EJB05_13173"/>
</dbReference>